<dbReference type="Proteomes" id="UP000230002">
    <property type="component" value="Unassembled WGS sequence"/>
</dbReference>
<feature type="compositionally biased region" description="Pro residues" evidence="15">
    <location>
        <begin position="304"/>
        <end position="316"/>
    </location>
</feature>
<dbReference type="GO" id="GO:0005634">
    <property type="term" value="C:nucleus"/>
    <property type="evidence" value="ECO:0007669"/>
    <property type="project" value="UniProtKB-ARBA"/>
</dbReference>
<keyword evidence="10" id="KW-0695">RNA-directed DNA polymerase</keyword>
<comment type="catalytic activity">
    <reaction evidence="14">
        <text>DNA(n) + a 2'-deoxyribonucleoside 5'-triphosphate = DNA(n+1) + diphosphate</text>
        <dbReference type="Rhea" id="RHEA:22508"/>
        <dbReference type="Rhea" id="RHEA-COMP:17339"/>
        <dbReference type="Rhea" id="RHEA-COMP:17340"/>
        <dbReference type="ChEBI" id="CHEBI:33019"/>
        <dbReference type="ChEBI" id="CHEBI:61560"/>
        <dbReference type="ChEBI" id="CHEBI:173112"/>
        <dbReference type="EC" id="2.7.7.7"/>
    </reaction>
</comment>
<evidence type="ECO:0000259" key="16">
    <source>
        <dbReference type="PROSITE" id="PS50994"/>
    </source>
</evidence>
<dbReference type="InterPro" id="IPR036397">
    <property type="entry name" value="RNaseH_sf"/>
</dbReference>
<feature type="compositionally biased region" description="Pro residues" evidence="15">
    <location>
        <begin position="330"/>
        <end position="339"/>
    </location>
</feature>
<evidence type="ECO:0000256" key="10">
    <source>
        <dbReference type="ARBA" id="ARBA00022918"/>
    </source>
</evidence>
<keyword evidence="18" id="KW-1185">Reference proteome</keyword>
<evidence type="ECO:0000256" key="2">
    <source>
        <dbReference type="ARBA" id="ARBA00022695"/>
    </source>
</evidence>
<dbReference type="GO" id="GO:0015074">
    <property type="term" value="P:DNA integration"/>
    <property type="evidence" value="ECO:0007669"/>
    <property type="project" value="UniProtKB-KW"/>
</dbReference>
<evidence type="ECO:0000256" key="1">
    <source>
        <dbReference type="ARBA" id="ARBA00022578"/>
    </source>
</evidence>
<keyword evidence="2" id="KW-0548">Nucleotidyltransferase</keyword>
<organism evidence="17 18">
    <name type="scientific">Ganoderma sinense ZZ0214-1</name>
    <dbReference type="NCBI Taxonomy" id="1077348"/>
    <lineage>
        <taxon>Eukaryota</taxon>
        <taxon>Fungi</taxon>
        <taxon>Dikarya</taxon>
        <taxon>Basidiomycota</taxon>
        <taxon>Agaricomycotina</taxon>
        <taxon>Agaricomycetes</taxon>
        <taxon>Polyporales</taxon>
        <taxon>Polyporaceae</taxon>
        <taxon>Ganoderma</taxon>
    </lineage>
</organism>
<evidence type="ECO:0000256" key="11">
    <source>
        <dbReference type="ARBA" id="ARBA00022932"/>
    </source>
</evidence>
<dbReference type="AlphaFoldDB" id="A0A2G8SMM4"/>
<dbReference type="InterPro" id="IPR012337">
    <property type="entry name" value="RNaseH-like_sf"/>
</dbReference>
<evidence type="ECO:0000256" key="7">
    <source>
        <dbReference type="ARBA" id="ARBA00022842"/>
    </source>
</evidence>
<comment type="catalytic activity">
    <reaction evidence="13">
        <text>DNA(n) + a 2'-deoxyribonucleoside 5'-triphosphate = DNA(n+1) + diphosphate</text>
        <dbReference type="Rhea" id="RHEA:22508"/>
        <dbReference type="Rhea" id="RHEA-COMP:17339"/>
        <dbReference type="Rhea" id="RHEA-COMP:17340"/>
        <dbReference type="ChEBI" id="CHEBI:33019"/>
        <dbReference type="ChEBI" id="CHEBI:61560"/>
        <dbReference type="ChEBI" id="CHEBI:173112"/>
        <dbReference type="EC" id="2.7.7.49"/>
    </reaction>
</comment>
<evidence type="ECO:0000256" key="8">
    <source>
        <dbReference type="ARBA" id="ARBA00022884"/>
    </source>
</evidence>
<evidence type="ECO:0000256" key="9">
    <source>
        <dbReference type="ARBA" id="ARBA00022908"/>
    </source>
</evidence>
<dbReference type="Pfam" id="PF25597">
    <property type="entry name" value="SH3_retrovirus"/>
    <property type="match status" value="1"/>
</dbReference>
<dbReference type="GO" id="GO:0016787">
    <property type="term" value="F:hydrolase activity"/>
    <property type="evidence" value="ECO:0007669"/>
    <property type="project" value="UniProtKB-KW"/>
</dbReference>
<dbReference type="GO" id="GO:0032196">
    <property type="term" value="P:transposition"/>
    <property type="evidence" value="ECO:0007669"/>
    <property type="project" value="UniProtKB-KW"/>
</dbReference>
<keyword evidence="1" id="KW-0815">Transposition</keyword>
<dbReference type="GO" id="GO:0003887">
    <property type="term" value="F:DNA-directed DNA polymerase activity"/>
    <property type="evidence" value="ECO:0007669"/>
    <property type="project" value="UniProtKB-KW"/>
</dbReference>
<dbReference type="InterPro" id="IPR001584">
    <property type="entry name" value="Integrase_cat-core"/>
</dbReference>
<evidence type="ECO:0000256" key="5">
    <source>
        <dbReference type="ARBA" id="ARBA00022759"/>
    </source>
</evidence>
<reference evidence="17 18" key="1">
    <citation type="journal article" date="2015" name="Sci. Rep.">
        <title>Chromosome-level genome map provides insights into diverse defense mechanisms in the medicinal fungus Ganoderma sinense.</title>
        <authorList>
            <person name="Zhu Y."/>
            <person name="Xu J."/>
            <person name="Sun C."/>
            <person name="Zhou S."/>
            <person name="Xu H."/>
            <person name="Nelson D.R."/>
            <person name="Qian J."/>
            <person name="Song J."/>
            <person name="Luo H."/>
            <person name="Xiang L."/>
            <person name="Li Y."/>
            <person name="Xu Z."/>
            <person name="Ji A."/>
            <person name="Wang L."/>
            <person name="Lu S."/>
            <person name="Hayward A."/>
            <person name="Sun W."/>
            <person name="Li X."/>
            <person name="Schwartz D.C."/>
            <person name="Wang Y."/>
            <person name="Chen S."/>
        </authorList>
    </citation>
    <scope>NUCLEOTIDE SEQUENCE [LARGE SCALE GENOMIC DNA]</scope>
    <source>
        <strain evidence="17 18">ZZ0214-1</strain>
    </source>
</reference>
<dbReference type="PANTHER" id="PTHR42648">
    <property type="entry name" value="TRANSPOSASE, PUTATIVE-RELATED"/>
    <property type="match status" value="1"/>
</dbReference>
<dbReference type="SUPFAM" id="SSF53098">
    <property type="entry name" value="Ribonuclease H-like"/>
    <property type="match status" value="1"/>
</dbReference>
<keyword evidence="12" id="KW-0233">DNA recombination</keyword>
<keyword evidence="5" id="KW-0255">Endonuclease</keyword>
<feature type="domain" description="Integrase catalytic" evidence="16">
    <location>
        <begin position="12"/>
        <end position="177"/>
    </location>
</feature>
<keyword evidence="7" id="KW-0460">Magnesium</keyword>
<evidence type="ECO:0000256" key="13">
    <source>
        <dbReference type="ARBA" id="ARBA00048173"/>
    </source>
</evidence>
<dbReference type="EMBL" id="AYKW01000004">
    <property type="protein sequence ID" value="PIL35010.1"/>
    <property type="molecule type" value="Genomic_DNA"/>
</dbReference>
<evidence type="ECO:0000256" key="12">
    <source>
        <dbReference type="ARBA" id="ARBA00023172"/>
    </source>
</evidence>
<evidence type="ECO:0000313" key="18">
    <source>
        <dbReference type="Proteomes" id="UP000230002"/>
    </source>
</evidence>
<proteinExistence type="predicted"/>
<evidence type="ECO:0000256" key="14">
    <source>
        <dbReference type="ARBA" id="ARBA00049244"/>
    </source>
</evidence>
<dbReference type="PANTHER" id="PTHR42648:SF11">
    <property type="entry name" value="TRANSPOSON TY4-P GAG-POL POLYPROTEIN"/>
    <property type="match status" value="1"/>
</dbReference>
<dbReference type="STRING" id="1077348.A0A2G8SMM4"/>
<dbReference type="PROSITE" id="PS50994">
    <property type="entry name" value="INTEGRASE"/>
    <property type="match status" value="1"/>
</dbReference>
<dbReference type="GO" id="GO:0003964">
    <property type="term" value="F:RNA-directed DNA polymerase activity"/>
    <property type="evidence" value="ECO:0007669"/>
    <property type="project" value="UniProtKB-KW"/>
</dbReference>
<dbReference type="GO" id="GO:0004519">
    <property type="term" value="F:endonuclease activity"/>
    <property type="evidence" value="ECO:0007669"/>
    <property type="project" value="UniProtKB-KW"/>
</dbReference>
<accession>A0A2G8SMM4</accession>
<dbReference type="InterPro" id="IPR039537">
    <property type="entry name" value="Retrotran_Ty1/copia-like"/>
</dbReference>
<evidence type="ECO:0000256" key="3">
    <source>
        <dbReference type="ARBA" id="ARBA00022722"/>
    </source>
</evidence>
<dbReference type="GO" id="GO:0006310">
    <property type="term" value="P:DNA recombination"/>
    <property type="evidence" value="ECO:0007669"/>
    <property type="project" value="UniProtKB-KW"/>
</dbReference>
<gene>
    <name evidence="17" type="ORF">GSI_02797</name>
</gene>
<keyword evidence="8" id="KW-0694">RNA-binding</keyword>
<comment type="caution">
    <text evidence="17">The sequence shown here is derived from an EMBL/GenBank/DDBJ whole genome shotgun (WGS) entry which is preliminary data.</text>
</comment>
<keyword evidence="11" id="KW-0239">DNA-directed DNA polymerase</keyword>
<keyword evidence="4" id="KW-0479">Metal-binding</keyword>
<feature type="region of interest" description="Disordered" evidence="15">
    <location>
        <begin position="249"/>
        <end position="380"/>
    </location>
</feature>
<protein>
    <recommendedName>
        <fullName evidence="16">Integrase catalytic domain-containing protein</fullName>
    </recommendedName>
</protein>
<dbReference type="GO" id="GO:0003723">
    <property type="term" value="F:RNA binding"/>
    <property type="evidence" value="ECO:0007669"/>
    <property type="project" value="UniProtKB-KW"/>
</dbReference>
<name>A0A2G8SMM4_9APHY</name>
<dbReference type="Gene3D" id="3.30.420.10">
    <property type="entry name" value="Ribonuclease H-like superfamily/Ribonuclease H"/>
    <property type="match status" value="1"/>
</dbReference>
<evidence type="ECO:0000256" key="4">
    <source>
        <dbReference type="ARBA" id="ARBA00022723"/>
    </source>
</evidence>
<evidence type="ECO:0000256" key="15">
    <source>
        <dbReference type="SAM" id="MobiDB-lite"/>
    </source>
</evidence>
<keyword evidence="3" id="KW-0540">Nuclease</keyword>
<keyword evidence="9" id="KW-0229">DNA integration</keyword>
<sequence length="380" mass="43212">MPSQSHPIDHRRASKPFELIHVDLKSFPVPSYHKYQHEILLYDDYSSYTWSISLRTKDNALQSTRQWFSYVETQYGAKVIKWKSDSGGELKSHAFTNMLKDKGIEIIPSAPHIHQQNGRAERIIRTLMDKSEAMRHDACIPQSWWEFSFEHAAHLHNRTPTRRLEWRTPYELLNGTKPDISHLRVFGCGAYVFLPPEVRKNKLSPKSELMIYLGVGAGNHNHKFMRLPNNVIFTAAQALFDESLFPKCSHEKKRQGQQSAPEPVEPVDQATTPSLLPDDGDEPRRPPTKPSTKGKGKARDVAPAPAPAVPPVPPQPRAQHREDIPEVQHPMPPQPPPVDRPGAEEPQQSARERKVPVREGNVYGEARHPTDISKDIEKRG</sequence>
<evidence type="ECO:0000313" key="17">
    <source>
        <dbReference type="EMBL" id="PIL35010.1"/>
    </source>
</evidence>
<dbReference type="OrthoDB" id="3061254at2759"/>
<keyword evidence="6" id="KW-0378">Hydrolase</keyword>
<feature type="compositionally biased region" description="Basic and acidic residues" evidence="15">
    <location>
        <begin position="365"/>
        <end position="380"/>
    </location>
</feature>
<dbReference type="InterPro" id="IPR057670">
    <property type="entry name" value="SH3_retrovirus"/>
</dbReference>
<evidence type="ECO:0000256" key="6">
    <source>
        <dbReference type="ARBA" id="ARBA00022801"/>
    </source>
</evidence>
<dbReference type="GO" id="GO:0046872">
    <property type="term" value="F:metal ion binding"/>
    <property type="evidence" value="ECO:0007669"/>
    <property type="project" value="UniProtKB-KW"/>
</dbReference>
<keyword evidence="11" id="KW-0808">Transferase</keyword>
<dbReference type="Pfam" id="PF00665">
    <property type="entry name" value="rve"/>
    <property type="match status" value="1"/>
</dbReference>